<evidence type="ECO:0000313" key="3">
    <source>
        <dbReference type="Proteomes" id="UP001148786"/>
    </source>
</evidence>
<comment type="caution">
    <text evidence="2">The sequence shown here is derived from an EMBL/GenBank/DDBJ whole genome shotgun (WGS) entry which is preliminary data.</text>
</comment>
<evidence type="ECO:0000313" key="2">
    <source>
        <dbReference type="EMBL" id="KAJ3495909.1"/>
    </source>
</evidence>
<dbReference type="EMBL" id="JANKHO010001987">
    <property type="protein sequence ID" value="KAJ3495909.1"/>
    <property type="molecule type" value="Genomic_DNA"/>
</dbReference>
<evidence type="ECO:0000256" key="1">
    <source>
        <dbReference type="SAM" id="MobiDB-lite"/>
    </source>
</evidence>
<organism evidence="2 3">
    <name type="scientific">Agrocybe chaxingu</name>
    <dbReference type="NCBI Taxonomy" id="84603"/>
    <lineage>
        <taxon>Eukaryota</taxon>
        <taxon>Fungi</taxon>
        <taxon>Dikarya</taxon>
        <taxon>Basidiomycota</taxon>
        <taxon>Agaricomycotina</taxon>
        <taxon>Agaricomycetes</taxon>
        <taxon>Agaricomycetidae</taxon>
        <taxon>Agaricales</taxon>
        <taxon>Agaricineae</taxon>
        <taxon>Strophariaceae</taxon>
        <taxon>Agrocybe</taxon>
    </lineage>
</organism>
<feature type="region of interest" description="Disordered" evidence="1">
    <location>
        <begin position="346"/>
        <end position="377"/>
    </location>
</feature>
<accession>A0A9W8JRK1</accession>
<dbReference type="OrthoDB" id="3040234at2759"/>
<feature type="compositionally biased region" description="Low complexity" evidence="1">
    <location>
        <begin position="346"/>
        <end position="373"/>
    </location>
</feature>
<dbReference type="AlphaFoldDB" id="A0A9W8JRK1"/>
<name>A0A9W8JRK1_9AGAR</name>
<gene>
    <name evidence="2" type="ORF">NLJ89_g10559</name>
</gene>
<proteinExistence type="predicted"/>
<keyword evidence="3" id="KW-1185">Reference proteome</keyword>
<reference evidence="2" key="1">
    <citation type="submission" date="2022-07" db="EMBL/GenBank/DDBJ databases">
        <title>Genome Sequence of Agrocybe chaxingu.</title>
        <authorList>
            <person name="Buettner E."/>
        </authorList>
    </citation>
    <scope>NUCLEOTIDE SEQUENCE</scope>
    <source>
        <strain evidence="2">MP-N11</strain>
    </source>
</reference>
<protein>
    <submittedName>
        <fullName evidence="2">Uncharacterized protein</fullName>
    </submittedName>
</protein>
<sequence length="426" mass="47817">MHINAVVTNTLKVLPLMLKLEWNKKIEAKNLNCQDQAMDHLLDPTAHPDPGLEQASFFTIDSVKLDSLKLPGVEKAEKQKHEDSLMDSNKHILMDRTTLVKRTPGQVVEFNFPKILRDTEEKVPLPLSFFTYKSLTYIVEDLTLLPIIEVMKLAEILGDKGSLDFGQYMQATNQMYTFQKGWGNKEWAAWYLEHFLFFEAQPDNAEFYDAWKDVEICICHDQRNLKRLYNMAYYDFEYMQAKSRAKEHCCTDSIMLQTDSGTLPACLAASETQGCPFRYAAAGLWHLHAAYSVPNRAMHLANTHSTNYQPNLQMVLLPGQSSTMAACRPLRARTYASITISMARTTAPTSTTTPPVAPTSAPSVAPTLTTPSPGHATPNLPTIEDFLNTSICPQLVTQTNILANHPSVLEHDMAINEYLQDEVAAG</sequence>
<dbReference type="Proteomes" id="UP001148786">
    <property type="component" value="Unassembled WGS sequence"/>
</dbReference>